<dbReference type="PROSITE" id="PS50262">
    <property type="entry name" value="G_PROTEIN_RECEP_F1_2"/>
    <property type="match status" value="1"/>
</dbReference>
<dbReference type="OrthoDB" id="9444602at2759"/>
<organism evidence="8 9">
    <name type="scientific">Hypsibius exemplaris</name>
    <name type="common">Freshwater tardigrade</name>
    <dbReference type="NCBI Taxonomy" id="2072580"/>
    <lineage>
        <taxon>Eukaryota</taxon>
        <taxon>Metazoa</taxon>
        <taxon>Ecdysozoa</taxon>
        <taxon>Tardigrada</taxon>
        <taxon>Eutardigrada</taxon>
        <taxon>Parachela</taxon>
        <taxon>Hypsibioidea</taxon>
        <taxon>Hypsibiidae</taxon>
        <taxon>Hypsibius</taxon>
    </lineage>
</organism>
<evidence type="ECO:0000259" key="7">
    <source>
        <dbReference type="PROSITE" id="PS50262"/>
    </source>
</evidence>
<dbReference type="AlphaFoldDB" id="A0A1W0WPB8"/>
<reference evidence="9" key="1">
    <citation type="submission" date="2017-01" db="EMBL/GenBank/DDBJ databases">
        <title>Comparative genomics of anhydrobiosis in the tardigrade Hypsibius dujardini.</title>
        <authorList>
            <person name="Yoshida Y."/>
            <person name="Koutsovoulos G."/>
            <person name="Laetsch D."/>
            <person name="Stevens L."/>
            <person name="Kumar S."/>
            <person name="Horikawa D."/>
            <person name="Ishino K."/>
            <person name="Komine S."/>
            <person name="Tomita M."/>
            <person name="Blaxter M."/>
            <person name="Arakawa K."/>
        </authorList>
    </citation>
    <scope>NUCLEOTIDE SEQUENCE [LARGE SCALE GENOMIC DNA]</scope>
    <source>
        <strain evidence="9">Z151</strain>
    </source>
</reference>
<dbReference type="PANTHER" id="PTHR45698">
    <property type="entry name" value="TRACE AMINE-ASSOCIATED RECEPTOR 19N-RELATED"/>
    <property type="match status" value="1"/>
</dbReference>
<feature type="transmembrane region" description="Helical" evidence="6">
    <location>
        <begin position="22"/>
        <end position="49"/>
    </location>
</feature>
<dbReference type="Gene3D" id="1.20.1070.10">
    <property type="entry name" value="Rhodopsin 7-helix transmembrane proteins"/>
    <property type="match status" value="1"/>
</dbReference>
<accession>A0A1W0WPB8</accession>
<comment type="subcellular location">
    <subcellularLocation>
        <location evidence="1">Membrane</location>
    </subcellularLocation>
</comment>
<evidence type="ECO:0000256" key="3">
    <source>
        <dbReference type="ARBA" id="ARBA00022989"/>
    </source>
</evidence>
<dbReference type="GO" id="GO:0016020">
    <property type="term" value="C:membrane"/>
    <property type="evidence" value="ECO:0007669"/>
    <property type="project" value="UniProtKB-SubCell"/>
</dbReference>
<feature type="region of interest" description="Disordered" evidence="5">
    <location>
        <begin position="335"/>
        <end position="358"/>
    </location>
</feature>
<feature type="domain" description="G-protein coupled receptors family 1 profile" evidence="7">
    <location>
        <begin position="39"/>
        <end position="287"/>
    </location>
</feature>
<dbReference type="InterPro" id="IPR000276">
    <property type="entry name" value="GPCR_Rhodpsn"/>
</dbReference>
<dbReference type="SUPFAM" id="SSF81321">
    <property type="entry name" value="Family A G protein-coupled receptor-like"/>
    <property type="match status" value="1"/>
</dbReference>
<keyword evidence="2 6" id="KW-0812">Transmembrane</keyword>
<dbReference type="CDD" id="cd00637">
    <property type="entry name" value="7tm_classA_rhodopsin-like"/>
    <property type="match status" value="1"/>
</dbReference>
<dbReference type="Pfam" id="PF00001">
    <property type="entry name" value="7tm_1"/>
    <property type="match status" value="1"/>
</dbReference>
<sequence length="358" mass="41042">MNNSSFINQTKSRNDPQKEAQLFWWIFGVLVTNAFGAIANIILLIAMIIHRPLRQLPSRALIIHCILIDIYASIIQVPTATIPVYLTMAYTLAKHFCLYQGIFGYFTYAASMYSASVLALHRLVATIFPQYFNRLMTTRATICLIVLPWFPIVIINIFPALEIGLVMRRNIYTGACSFAPTGKSDVAINLYTTFAYYVPTVIMGVSYFVVLVRTWITYQKKKSSRALQRRMEISWMLFVSFIWHCCTIYPFIIINAFFAKEFARNFTAQLFIRWLGNSYNAVNPMFFWASSKMFQEGVRKVLTCYHWRWAHGRVEPSRVSGSASRTDDMAMVAPSTRRTTFSERDVNAAANKESGIAE</sequence>
<name>A0A1W0WPB8_HYPEX</name>
<feature type="transmembrane region" description="Helical" evidence="6">
    <location>
        <begin position="194"/>
        <end position="216"/>
    </location>
</feature>
<protein>
    <recommendedName>
        <fullName evidence="7">G-protein coupled receptors family 1 profile domain-containing protein</fullName>
    </recommendedName>
</protein>
<keyword evidence="9" id="KW-1185">Reference proteome</keyword>
<evidence type="ECO:0000256" key="6">
    <source>
        <dbReference type="SAM" id="Phobius"/>
    </source>
</evidence>
<dbReference type="Proteomes" id="UP000192578">
    <property type="component" value="Unassembled WGS sequence"/>
</dbReference>
<evidence type="ECO:0000256" key="1">
    <source>
        <dbReference type="ARBA" id="ARBA00004370"/>
    </source>
</evidence>
<dbReference type="EMBL" id="MTYJ01000067">
    <property type="protein sequence ID" value="OQV17051.1"/>
    <property type="molecule type" value="Genomic_DNA"/>
</dbReference>
<feature type="transmembrane region" description="Helical" evidence="6">
    <location>
        <begin position="141"/>
        <end position="161"/>
    </location>
</feature>
<proteinExistence type="predicted"/>
<keyword evidence="4 6" id="KW-0472">Membrane</keyword>
<feature type="transmembrane region" description="Helical" evidence="6">
    <location>
        <begin position="61"/>
        <end position="86"/>
    </location>
</feature>
<gene>
    <name evidence="8" type="ORF">BV898_08913</name>
</gene>
<comment type="caution">
    <text evidence="8">The sequence shown here is derived from an EMBL/GenBank/DDBJ whole genome shotgun (WGS) entry which is preliminary data.</text>
</comment>
<dbReference type="InterPro" id="IPR017452">
    <property type="entry name" value="GPCR_Rhodpsn_7TM"/>
</dbReference>
<feature type="transmembrane region" description="Helical" evidence="6">
    <location>
        <begin position="237"/>
        <end position="259"/>
    </location>
</feature>
<evidence type="ECO:0000256" key="5">
    <source>
        <dbReference type="SAM" id="MobiDB-lite"/>
    </source>
</evidence>
<keyword evidence="3 6" id="KW-1133">Transmembrane helix</keyword>
<feature type="transmembrane region" description="Helical" evidence="6">
    <location>
        <begin position="98"/>
        <end position="120"/>
    </location>
</feature>
<evidence type="ECO:0000313" key="9">
    <source>
        <dbReference type="Proteomes" id="UP000192578"/>
    </source>
</evidence>
<evidence type="ECO:0000313" key="8">
    <source>
        <dbReference type="EMBL" id="OQV17051.1"/>
    </source>
</evidence>
<dbReference type="PANTHER" id="PTHR45698:SF1">
    <property type="entry name" value="TRACE AMINE-ASSOCIATED RECEPTOR 13C-LIKE"/>
    <property type="match status" value="1"/>
</dbReference>
<dbReference type="GO" id="GO:0004930">
    <property type="term" value="F:G protein-coupled receptor activity"/>
    <property type="evidence" value="ECO:0007669"/>
    <property type="project" value="InterPro"/>
</dbReference>
<evidence type="ECO:0000256" key="2">
    <source>
        <dbReference type="ARBA" id="ARBA00022692"/>
    </source>
</evidence>
<evidence type="ECO:0000256" key="4">
    <source>
        <dbReference type="ARBA" id="ARBA00023136"/>
    </source>
</evidence>